<organism evidence="1 2">
    <name type="scientific">Protopolystoma xenopodis</name>
    <dbReference type="NCBI Taxonomy" id="117903"/>
    <lineage>
        <taxon>Eukaryota</taxon>
        <taxon>Metazoa</taxon>
        <taxon>Spiralia</taxon>
        <taxon>Lophotrochozoa</taxon>
        <taxon>Platyhelminthes</taxon>
        <taxon>Monogenea</taxon>
        <taxon>Polyopisthocotylea</taxon>
        <taxon>Polystomatidea</taxon>
        <taxon>Polystomatidae</taxon>
        <taxon>Protopolystoma</taxon>
    </lineage>
</organism>
<gene>
    <name evidence="1" type="ORF">PXEA_LOCUS6218</name>
</gene>
<name>A0A3S5BPW1_9PLAT</name>
<sequence length="70" mass="7966">MVSVWDLSTRPEYLLHTQPNHWASLAQVAMTQCTQAQLHKIRHLRRLLPALSVHEPSSLCLPLALILTDD</sequence>
<dbReference type="Proteomes" id="UP000784294">
    <property type="component" value="Unassembled WGS sequence"/>
</dbReference>
<keyword evidence="2" id="KW-1185">Reference proteome</keyword>
<comment type="caution">
    <text evidence="1">The sequence shown here is derived from an EMBL/GenBank/DDBJ whole genome shotgun (WGS) entry which is preliminary data.</text>
</comment>
<proteinExistence type="predicted"/>
<dbReference type="AlphaFoldDB" id="A0A3S5BPW1"/>
<accession>A0A3S5BPW1</accession>
<dbReference type="EMBL" id="CAAALY010015808">
    <property type="protein sequence ID" value="VEL12778.1"/>
    <property type="molecule type" value="Genomic_DNA"/>
</dbReference>
<protein>
    <submittedName>
        <fullName evidence="1">Uncharacterized protein</fullName>
    </submittedName>
</protein>
<evidence type="ECO:0000313" key="2">
    <source>
        <dbReference type="Proteomes" id="UP000784294"/>
    </source>
</evidence>
<reference evidence="1" key="1">
    <citation type="submission" date="2018-11" db="EMBL/GenBank/DDBJ databases">
        <authorList>
            <consortium name="Pathogen Informatics"/>
        </authorList>
    </citation>
    <scope>NUCLEOTIDE SEQUENCE</scope>
</reference>
<evidence type="ECO:0000313" key="1">
    <source>
        <dbReference type="EMBL" id="VEL12778.1"/>
    </source>
</evidence>